<dbReference type="SUPFAM" id="SSF82866">
    <property type="entry name" value="Multidrug efflux transporter AcrB transmembrane domain"/>
    <property type="match status" value="2"/>
</dbReference>
<feature type="transmembrane region" description="Helical" evidence="2">
    <location>
        <begin position="282"/>
        <end position="301"/>
    </location>
</feature>
<feature type="transmembrane region" description="Helical" evidence="2">
    <location>
        <begin position="407"/>
        <end position="426"/>
    </location>
</feature>
<keyword evidence="4" id="KW-1185">Reference proteome</keyword>
<feature type="region of interest" description="Disordered" evidence="1">
    <location>
        <begin position="1"/>
        <end position="28"/>
    </location>
</feature>
<evidence type="ECO:0000256" key="2">
    <source>
        <dbReference type="SAM" id="Phobius"/>
    </source>
</evidence>
<keyword evidence="2" id="KW-1133">Transmembrane helix</keyword>
<dbReference type="GO" id="GO:0005886">
    <property type="term" value="C:plasma membrane"/>
    <property type="evidence" value="ECO:0007669"/>
    <property type="project" value="TreeGrafter"/>
</dbReference>
<gene>
    <name evidence="3" type="ORF">MORIYA_0172</name>
</gene>
<feature type="transmembrane region" description="Helical" evidence="2">
    <location>
        <begin position="780"/>
        <end position="800"/>
    </location>
</feature>
<dbReference type="PANTHER" id="PTHR33406">
    <property type="entry name" value="MEMBRANE PROTEIN MJ1562-RELATED"/>
    <property type="match status" value="1"/>
</dbReference>
<feature type="transmembrane region" description="Helical" evidence="2">
    <location>
        <begin position="723"/>
        <end position="741"/>
    </location>
</feature>
<reference evidence="4" key="1">
    <citation type="submission" date="2018-05" db="EMBL/GenBank/DDBJ databases">
        <authorList>
            <person name="Cea G.-C."/>
            <person name="William W."/>
        </authorList>
    </citation>
    <scope>NUCLEOTIDE SEQUENCE [LARGE SCALE GENOMIC DNA]</scope>
    <source>
        <strain evidence="4">DB21MT 5</strain>
    </source>
</reference>
<evidence type="ECO:0000313" key="3">
    <source>
        <dbReference type="EMBL" id="SQD76650.1"/>
    </source>
</evidence>
<feature type="transmembrane region" description="Helical" evidence="2">
    <location>
        <begin position="671"/>
        <end position="689"/>
    </location>
</feature>
<evidence type="ECO:0000313" key="4">
    <source>
        <dbReference type="Proteomes" id="UP000250163"/>
    </source>
</evidence>
<dbReference type="EMBL" id="LS483250">
    <property type="protein sequence ID" value="SQD76650.1"/>
    <property type="molecule type" value="Genomic_DNA"/>
</dbReference>
<evidence type="ECO:0000256" key="1">
    <source>
        <dbReference type="SAM" id="MobiDB-lite"/>
    </source>
</evidence>
<dbReference type="OrthoDB" id="9780358at2"/>
<proteinExistence type="predicted"/>
<dbReference type="KEGG" id="mya:MORIYA_0172"/>
<feature type="transmembrane region" description="Helical" evidence="2">
    <location>
        <begin position="696"/>
        <end position="717"/>
    </location>
</feature>
<dbReference type="PANTHER" id="PTHR33406:SF13">
    <property type="entry name" value="MEMBRANE PROTEIN YDFJ"/>
    <property type="match status" value="1"/>
</dbReference>
<feature type="transmembrane region" description="Helical" evidence="2">
    <location>
        <begin position="381"/>
        <end position="401"/>
    </location>
</feature>
<protein>
    <submittedName>
        <fullName evidence="3">Putative membrane protein, Predicted exporter</fullName>
    </submittedName>
</protein>
<organism evidence="3 4">
    <name type="scientific">Moritella yayanosii</name>
    <dbReference type="NCBI Taxonomy" id="69539"/>
    <lineage>
        <taxon>Bacteria</taxon>
        <taxon>Pseudomonadati</taxon>
        <taxon>Pseudomonadota</taxon>
        <taxon>Gammaproteobacteria</taxon>
        <taxon>Alteromonadales</taxon>
        <taxon>Moritellaceae</taxon>
        <taxon>Moritella</taxon>
    </lineage>
</organism>
<dbReference type="RefSeq" id="WP_112711876.1">
    <property type="nucleotide sequence ID" value="NZ_LS483250.1"/>
</dbReference>
<dbReference type="InterPro" id="IPR050545">
    <property type="entry name" value="Mycobact_MmpL"/>
</dbReference>
<feature type="transmembrane region" description="Helical" evidence="2">
    <location>
        <begin position="753"/>
        <end position="774"/>
    </location>
</feature>
<sequence>MSNSNLSNNSNIRHCANNNRNSNRINNSKHSVHNKVGLKCYLLQLAVVLLLAGYQLGWGQWQIETNILSLLPTDSQAQASQKYNIQQAKAALFQQANQRVLVAISGEQAIPAYRQLAKEITSFDGIENEAMAVPDINEVIAFYQPYRDSVITDDYQTLLTDPQAINNFVLGKLTQVSDPFVSGSLAIAPRLNLADFLATGLTQLQSFATEQGIIVVNQNGSKHYIMPIKVDVDGFSVKQTQVFSQQLQAEFQRLESKFDVDVLYSGVLFHTAESSQQAEYEMSTFGVISLLAVLLMILMVFRSAKPVNLALLVLTISVVYGLTAVVTLFNQLHLLTLVFAVTLIGIVIDYCFHAFVSFSVSNNSSCSNNNSKGGIKSIRTALCLGFITTALGYAALIMSPLSLLSQVAVFMIFGLFGALLTVLLLLPYFNLSGNISVTPSVWILTDKLNIWLTRLHQQRRLVFVVLSLGLVSVIVIDDINFNDDIRLLNSSPAFLIDNEIKMAKLMGYQHSQRIVISADDSETLLQRQEVLLARLQHSQPQGLTVKSIASLLPSVAKQQANNHLLKDAEQRQVFQQGLAILGLTDTVDEFKPLTLAAFNSGPLQALSAVYIYQYKYQYQTHDDSDKYALWVETSGVALNSDLQQWIAAQPDMSIDNKPAEVSAALSHYRQALSLLFAGAILVVTMVLCLRFGLAQGLLGLLSIVLSAGGALLLTQLTLGHLNIFNLLAVLLILALAIDYVIFYQEHGLQRNTVLAITLSAISSALVFGVLALSVTPAVESFGLTVMFGILLVFILAPLSAKKVVSEQQLFNDTENTCNDKNVEVVK</sequence>
<feature type="transmembrane region" description="Helical" evidence="2">
    <location>
        <begin position="335"/>
        <end position="360"/>
    </location>
</feature>
<dbReference type="Proteomes" id="UP000250163">
    <property type="component" value="Chromosome MORIYA"/>
</dbReference>
<feature type="transmembrane region" description="Helical" evidence="2">
    <location>
        <begin position="308"/>
        <end position="329"/>
    </location>
</feature>
<keyword evidence="2" id="KW-0812">Transmembrane</keyword>
<dbReference type="Gene3D" id="1.20.1640.10">
    <property type="entry name" value="Multidrug efflux transporter AcrB transmembrane domain"/>
    <property type="match status" value="2"/>
</dbReference>
<name>A0A330LIF8_9GAMM</name>
<dbReference type="AlphaFoldDB" id="A0A330LIF8"/>
<keyword evidence="2" id="KW-0472">Membrane</keyword>
<accession>A0A330LIF8</accession>